<organism evidence="5 6">
    <name type="scientific">Pendulispora albinea</name>
    <dbReference type="NCBI Taxonomy" id="2741071"/>
    <lineage>
        <taxon>Bacteria</taxon>
        <taxon>Pseudomonadati</taxon>
        <taxon>Myxococcota</taxon>
        <taxon>Myxococcia</taxon>
        <taxon>Myxococcales</taxon>
        <taxon>Sorangiineae</taxon>
        <taxon>Pendulisporaceae</taxon>
        <taxon>Pendulispora</taxon>
    </lineage>
</organism>
<dbReference type="RefSeq" id="WP_394824954.1">
    <property type="nucleotide sequence ID" value="NZ_CP089984.1"/>
</dbReference>
<dbReference type="Proteomes" id="UP001370348">
    <property type="component" value="Chromosome"/>
</dbReference>
<keyword evidence="2" id="KW-0812">Transmembrane</keyword>
<gene>
    <name evidence="5" type="ORF">LZC94_46845</name>
</gene>
<evidence type="ECO:0000256" key="2">
    <source>
        <dbReference type="ARBA" id="ARBA00022692"/>
    </source>
</evidence>
<comment type="subcellular location">
    <subcellularLocation>
        <location evidence="1">Membrane</location>
        <topology evidence="1">Multi-pass membrane protein</topology>
    </subcellularLocation>
</comment>
<sequence length="66" mass="7085">MTIVLPALALISGICWMVVYVALAKRGFADETCGMPSPVLALNVSWELIFAFVPGESFAQIKGVQL</sequence>
<accession>A0ABZ2M1T8</accession>
<reference evidence="5 6" key="1">
    <citation type="submission" date="2021-12" db="EMBL/GenBank/DDBJ databases">
        <title>Discovery of the Pendulisporaceae a myxobacterial family with distinct sporulation behavior and unique specialized metabolism.</title>
        <authorList>
            <person name="Garcia R."/>
            <person name="Popoff A."/>
            <person name="Bader C.D."/>
            <person name="Loehr J."/>
            <person name="Walesch S."/>
            <person name="Walt C."/>
            <person name="Boldt J."/>
            <person name="Bunk B."/>
            <person name="Haeckl F.J.F.P.J."/>
            <person name="Gunesch A.P."/>
            <person name="Birkelbach J."/>
            <person name="Nuebel U."/>
            <person name="Pietschmann T."/>
            <person name="Bach T."/>
            <person name="Mueller R."/>
        </authorList>
    </citation>
    <scope>NUCLEOTIDE SEQUENCE [LARGE SCALE GENOMIC DNA]</scope>
    <source>
        <strain evidence="5 6">MSr11954</strain>
    </source>
</reference>
<dbReference type="EMBL" id="CP089984">
    <property type="protein sequence ID" value="WXB15327.1"/>
    <property type="molecule type" value="Genomic_DNA"/>
</dbReference>
<protein>
    <submittedName>
        <fullName evidence="5">Uncharacterized protein</fullName>
    </submittedName>
</protein>
<evidence type="ECO:0000313" key="5">
    <source>
        <dbReference type="EMBL" id="WXB15327.1"/>
    </source>
</evidence>
<keyword evidence="4" id="KW-0472">Membrane</keyword>
<evidence type="ECO:0000256" key="3">
    <source>
        <dbReference type="ARBA" id="ARBA00022989"/>
    </source>
</evidence>
<evidence type="ECO:0000256" key="4">
    <source>
        <dbReference type="ARBA" id="ARBA00023136"/>
    </source>
</evidence>
<evidence type="ECO:0000256" key="1">
    <source>
        <dbReference type="ARBA" id="ARBA00004141"/>
    </source>
</evidence>
<proteinExistence type="predicted"/>
<keyword evidence="6" id="KW-1185">Reference proteome</keyword>
<keyword evidence="3" id="KW-1133">Transmembrane helix</keyword>
<evidence type="ECO:0000313" key="6">
    <source>
        <dbReference type="Proteomes" id="UP001370348"/>
    </source>
</evidence>
<dbReference type="InterPro" id="IPR039020">
    <property type="entry name" value="PaxB-like"/>
</dbReference>
<dbReference type="Pfam" id="PF25129">
    <property type="entry name" value="Pyr4-TMTC"/>
    <property type="match status" value="1"/>
</dbReference>
<name>A0ABZ2M1T8_9BACT</name>